<reference evidence="3 4" key="1">
    <citation type="journal article" date="2018" name="J. Microbiol.">
        <title>Leifsonia flava sp. nov., a novel actinobacterium isolated from the rhizosphere of Aquilegia viridiflora.</title>
        <authorList>
            <person name="Cai Y."/>
            <person name="Tao W.Z."/>
            <person name="Ma Y.J."/>
            <person name="Cheng J."/>
            <person name="Zhang M.Y."/>
            <person name="Zhang Y.X."/>
        </authorList>
    </citation>
    <scope>NUCLEOTIDE SEQUENCE [LARGE SCALE GENOMIC DNA]</scope>
    <source>
        <strain evidence="3 4">SYP-B2174</strain>
    </source>
</reference>
<dbReference type="Proteomes" id="UP000298127">
    <property type="component" value="Unassembled WGS sequence"/>
</dbReference>
<comment type="caution">
    <text evidence="3">The sequence shown here is derived from an EMBL/GenBank/DDBJ whole genome shotgun (WGS) entry which is preliminary data.</text>
</comment>
<dbReference type="EMBL" id="SPQZ01000009">
    <property type="protein sequence ID" value="TFV94851.1"/>
    <property type="molecule type" value="Genomic_DNA"/>
</dbReference>
<feature type="compositionally biased region" description="Basic residues" evidence="1">
    <location>
        <begin position="227"/>
        <end position="238"/>
    </location>
</feature>
<dbReference type="AlphaFoldDB" id="A0A4Y9QQE6"/>
<gene>
    <name evidence="3" type="ORF">E4M00_16985</name>
</gene>
<evidence type="ECO:0000313" key="4">
    <source>
        <dbReference type="Proteomes" id="UP000298127"/>
    </source>
</evidence>
<evidence type="ECO:0000256" key="2">
    <source>
        <dbReference type="SAM" id="Phobius"/>
    </source>
</evidence>
<sequence length="275" mass="31308">MSVATSASISAAARPEEPGGYLRLGQRMQDVFGRSHDEYENEVANETLPTVYLEVAHRLVAAARTAEDFAKWKKEARLSNAGAKPLIPLTAVITLFLAHAMAGLPVTYTELATTIRRRLKHNGRELLGISHKHGTDLQWYNRVWAAVDRVVELIDPYPAPTNVILKDEAWTEFYALTQTPEYRANTDAMLDRFDDLINNILHASLDLLPRDIWDRYIGTSPSTPPRLRSRAAPTRRRREAIARTPTRSRADTDARKTTTEKELRQMPPRTRWKRQ</sequence>
<feature type="transmembrane region" description="Helical" evidence="2">
    <location>
        <begin position="86"/>
        <end position="108"/>
    </location>
</feature>
<feature type="region of interest" description="Disordered" evidence="1">
    <location>
        <begin position="223"/>
        <end position="275"/>
    </location>
</feature>
<evidence type="ECO:0000256" key="1">
    <source>
        <dbReference type="SAM" id="MobiDB-lite"/>
    </source>
</evidence>
<keyword evidence="2" id="KW-1133">Transmembrane helix</keyword>
<proteinExistence type="predicted"/>
<keyword evidence="2" id="KW-0472">Membrane</keyword>
<accession>A0A4Y9QQE6</accession>
<keyword evidence="4" id="KW-1185">Reference proteome</keyword>
<name>A0A4Y9QQE6_9MICO</name>
<feature type="compositionally biased region" description="Basic and acidic residues" evidence="1">
    <location>
        <begin position="248"/>
        <end position="264"/>
    </location>
</feature>
<evidence type="ECO:0000313" key="3">
    <source>
        <dbReference type="EMBL" id="TFV94851.1"/>
    </source>
</evidence>
<organism evidence="3 4">
    <name type="scientific">Orlajensenia leifsoniae</name>
    <dbReference type="NCBI Taxonomy" id="2561933"/>
    <lineage>
        <taxon>Bacteria</taxon>
        <taxon>Bacillati</taxon>
        <taxon>Actinomycetota</taxon>
        <taxon>Actinomycetes</taxon>
        <taxon>Micrococcales</taxon>
        <taxon>Microbacteriaceae</taxon>
        <taxon>Orlajensenia</taxon>
    </lineage>
</organism>
<protein>
    <submittedName>
        <fullName evidence="3">Uncharacterized protein</fullName>
    </submittedName>
</protein>
<dbReference type="RefSeq" id="WP_135121661.1">
    <property type="nucleotide sequence ID" value="NZ_SPQZ01000009.1"/>
</dbReference>
<keyword evidence="2" id="KW-0812">Transmembrane</keyword>